<dbReference type="GO" id="GO:0022857">
    <property type="term" value="F:transmembrane transporter activity"/>
    <property type="evidence" value="ECO:0007669"/>
    <property type="project" value="InterPro"/>
</dbReference>
<feature type="transmembrane region" description="Helical" evidence="11">
    <location>
        <begin position="177"/>
        <end position="200"/>
    </location>
</feature>
<reference evidence="12" key="1">
    <citation type="submission" date="2020-06" db="EMBL/GenBank/DDBJ databases">
        <title>Novel chitinolytic bacterium.</title>
        <authorList>
            <person name="Ungkulpasvich U."/>
            <person name="Kosugi A."/>
            <person name="Uke A."/>
        </authorList>
    </citation>
    <scope>NUCLEOTIDE SEQUENCE</scope>
    <source>
        <strain evidence="12">UUS1-1</strain>
    </source>
</reference>
<keyword evidence="7 11" id="KW-1133">Transmembrane helix</keyword>
<organism evidence="12 13">
    <name type="scientific">Capillibacterium thermochitinicola</name>
    <dbReference type="NCBI Taxonomy" id="2699427"/>
    <lineage>
        <taxon>Bacteria</taxon>
        <taxon>Bacillati</taxon>
        <taxon>Bacillota</taxon>
        <taxon>Capillibacterium</taxon>
    </lineage>
</organism>
<dbReference type="InterPro" id="IPR001851">
    <property type="entry name" value="ABC_transp_permease"/>
</dbReference>
<feature type="transmembrane region" description="Helical" evidence="11">
    <location>
        <begin position="369"/>
        <end position="388"/>
    </location>
</feature>
<evidence type="ECO:0000256" key="4">
    <source>
        <dbReference type="ARBA" id="ARBA00022519"/>
    </source>
</evidence>
<feature type="transmembrane region" description="Helical" evidence="11">
    <location>
        <begin position="242"/>
        <end position="260"/>
    </location>
</feature>
<feature type="transmembrane region" description="Helical" evidence="11">
    <location>
        <begin position="28"/>
        <end position="48"/>
    </location>
</feature>
<keyword evidence="6 11" id="KW-0812">Transmembrane</keyword>
<evidence type="ECO:0000256" key="1">
    <source>
        <dbReference type="ARBA" id="ARBA00004651"/>
    </source>
</evidence>
<comment type="caution">
    <text evidence="12">The sequence shown here is derived from an EMBL/GenBank/DDBJ whole genome shotgun (WGS) entry which is preliminary data.</text>
</comment>
<gene>
    <name evidence="12" type="ORF">G5B42_02800</name>
</gene>
<protein>
    <recommendedName>
        <fullName evidence="10">Xylose transport system permease protein XylH</fullName>
    </recommendedName>
</protein>
<keyword evidence="5" id="KW-0762">Sugar transport</keyword>
<dbReference type="PANTHER" id="PTHR32196">
    <property type="entry name" value="ABC TRANSPORTER PERMEASE PROTEIN YPHD-RELATED-RELATED"/>
    <property type="match status" value="1"/>
</dbReference>
<feature type="transmembrane region" description="Helical" evidence="11">
    <location>
        <begin position="212"/>
        <end position="236"/>
    </location>
</feature>
<feature type="transmembrane region" description="Helical" evidence="11">
    <location>
        <begin position="112"/>
        <end position="132"/>
    </location>
</feature>
<evidence type="ECO:0000256" key="2">
    <source>
        <dbReference type="ARBA" id="ARBA00022448"/>
    </source>
</evidence>
<evidence type="ECO:0000256" key="7">
    <source>
        <dbReference type="ARBA" id="ARBA00022989"/>
    </source>
</evidence>
<evidence type="ECO:0000256" key="5">
    <source>
        <dbReference type="ARBA" id="ARBA00022597"/>
    </source>
</evidence>
<dbReference type="Pfam" id="PF02653">
    <property type="entry name" value="BPD_transp_2"/>
    <property type="match status" value="1"/>
</dbReference>
<dbReference type="RefSeq" id="WP_181338920.1">
    <property type="nucleotide sequence ID" value="NZ_JAAKDE010000004.1"/>
</dbReference>
<evidence type="ECO:0000256" key="3">
    <source>
        <dbReference type="ARBA" id="ARBA00022475"/>
    </source>
</evidence>
<evidence type="ECO:0000256" key="9">
    <source>
        <dbReference type="ARBA" id="ARBA00035611"/>
    </source>
</evidence>
<comment type="function">
    <text evidence="9">Part of the binding-protein-dependent transport system for D-xylose. Probably responsible for the translocation of the substrate across the membrane.</text>
</comment>
<evidence type="ECO:0000256" key="11">
    <source>
        <dbReference type="SAM" id="Phobius"/>
    </source>
</evidence>
<keyword evidence="13" id="KW-1185">Reference proteome</keyword>
<evidence type="ECO:0000256" key="8">
    <source>
        <dbReference type="ARBA" id="ARBA00023136"/>
    </source>
</evidence>
<proteinExistence type="predicted"/>
<dbReference type="CDD" id="cd06579">
    <property type="entry name" value="TM_PBP1_transp_AraH_like"/>
    <property type="match status" value="1"/>
</dbReference>
<evidence type="ECO:0000313" key="12">
    <source>
        <dbReference type="EMBL" id="MBA2132474.1"/>
    </source>
</evidence>
<dbReference type="EMBL" id="JAAKDE010000004">
    <property type="protein sequence ID" value="MBA2132474.1"/>
    <property type="molecule type" value="Genomic_DNA"/>
</dbReference>
<accession>A0A8J6I0H7</accession>
<keyword evidence="3" id="KW-1003">Cell membrane</keyword>
<comment type="subcellular location">
    <subcellularLocation>
        <location evidence="1">Cell membrane</location>
        <topology evidence="1">Multi-pass membrane protein</topology>
    </subcellularLocation>
</comment>
<dbReference type="PANTHER" id="PTHR32196:SF32">
    <property type="entry name" value="XYLOSE TRANSPORT SYSTEM PERMEASE PROTEIN XYLH"/>
    <property type="match status" value="1"/>
</dbReference>
<dbReference type="Proteomes" id="UP000657177">
    <property type="component" value="Unassembled WGS sequence"/>
</dbReference>
<dbReference type="AlphaFoldDB" id="A0A8J6I0H7"/>
<dbReference type="GO" id="GO:0005886">
    <property type="term" value="C:plasma membrane"/>
    <property type="evidence" value="ECO:0007669"/>
    <property type="project" value="UniProtKB-SubCell"/>
</dbReference>
<keyword evidence="4" id="KW-0997">Cell inner membrane</keyword>
<feature type="transmembrane region" description="Helical" evidence="11">
    <location>
        <begin position="139"/>
        <end position="157"/>
    </location>
</feature>
<sequence length="394" mass="42379">MNVVRESTPTTSVTRKSLFARLNARFDLRAYTMIIALVVIWLLFTVLTEGRFLTPRNLSNLARQVSITAILAIGMVMVIVTTHIELSVGSVLGLTGGIASILQVWHNVSTPVAILVALGFGVLIGAFHGYWVAYHNVPAFIVTLAGLLAYRGVLLGITKGQTVAPLDPSFKILSSGYLSLVPGIILTSIIIIGLVFARIWSRRSKLKYGFKVLPLYLEILTIILYCGLIILATYVLYQYEGIPYPVIIVLVLAVIFSFITNNTKFGRQVYAMGGNIEAARLSGINVRRRTLVVFILAGFLASIAGVLTTARLNAGTITAGDGAELDAIASCVIGGTSFLGGIGSIPGAVLGALVMASIDNGMSMMNTEAYWQMIIKGAILLLAVWLDIKTKKNR</sequence>
<keyword evidence="2" id="KW-0813">Transport</keyword>
<evidence type="ECO:0000256" key="10">
    <source>
        <dbReference type="ARBA" id="ARBA00035686"/>
    </source>
</evidence>
<evidence type="ECO:0000313" key="13">
    <source>
        <dbReference type="Proteomes" id="UP000657177"/>
    </source>
</evidence>
<evidence type="ECO:0000256" key="6">
    <source>
        <dbReference type="ARBA" id="ARBA00022692"/>
    </source>
</evidence>
<name>A0A8J6I0H7_9FIRM</name>
<feature type="transmembrane region" description="Helical" evidence="11">
    <location>
        <begin position="60"/>
        <end position="79"/>
    </location>
</feature>
<feature type="transmembrane region" description="Helical" evidence="11">
    <location>
        <begin position="290"/>
        <end position="310"/>
    </location>
</feature>
<keyword evidence="8 11" id="KW-0472">Membrane</keyword>